<dbReference type="Pfam" id="PF00724">
    <property type="entry name" value="Oxidored_FMN"/>
    <property type="match status" value="1"/>
</dbReference>
<evidence type="ECO:0000256" key="1">
    <source>
        <dbReference type="ARBA" id="ARBA00001917"/>
    </source>
</evidence>
<reference evidence="7 8" key="1">
    <citation type="journal article" date="2017" name="Elife">
        <title>Extensive horizontal gene transfer in cheese-associated bacteria.</title>
        <authorList>
            <person name="Bonham K.S."/>
            <person name="Wolfe B.E."/>
            <person name="Dutton R.J."/>
        </authorList>
    </citation>
    <scope>NUCLEOTIDE SEQUENCE [LARGE SCALE GENOMIC DNA]</scope>
    <source>
        <strain evidence="7 8">JB182</strain>
    </source>
</reference>
<dbReference type="Proteomes" id="UP000235739">
    <property type="component" value="Unassembled WGS sequence"/>
</dbReference>
<accession>A0A2N7S1S1</accession>
<dbReference type="GO" id="GO:0010181">
    <property type="term" value="F:FMN binding"/>
    <property type="evidence" value="ECO:0007669"/>
    <property type="project" value="InterPro"/>
</dbReference>
<evidence type="ECO:0000256" key="4">
    <source>
        <dbReference type="ARBA" id="ARBA00022857"/>
    </source>
</evidence>
<evidence type="ECO:0000256" key="2">
    <source>
        <dbReference type="ARBA" id="ARBA00022630"/>
    </source>
</evidence>
<name>A0A2N7S1S1_9MICC</name>
<dbReference type="GO" id="GO:0050661">
    <property type="term" value="F:NADP binding"/>
    <property type="evidence" value="ECO:0007669"/>
    <property type="project" value="InterPro"/>
</dbReference>
<evidence type="ECO:0000259" key="6">
    <source>
        <dbReference type="Pfam" id="PF00724"/>
    </source>
</evidence>
<dbReference type="EMBL" id="PNQX01000001">
    <property type="protein sequence ID" value="PMQ20091.1"/>
    <property type="molecule type" value="Genomic_DNA"/>
</dbReference>
<dbReference type="InterPro" id="IPR013785">
    <property type="entry name" value="Aldolase_TIM"/>
</dbReference>
<comment type="caution">
    <text evidence="7">The sequence shown here is derived from an EMBL/GenBank/DDBJ whole genome shotgun (WGS) entry which is preliminary data.</text>
</comment>
<keyword evidence="4" id="KW-0521">NADP</keyword>
<evidence type="ECO:0000256" key="5">
    <source>
        <dbReference type="ARBA" id="ARBA00023002"/>
    </source>
</evidence>
<protein>
    <submittedName>
        <fullName evidence="7">Oxidoreductase</fullName>
    </submittedName>
</protein>
<evidence type="ECO:0000313" key="8">
    <source>
        <dbReference type="Proteomes" id="UP000235739"/>
    </source>
</evidence>
<gene>
    <name evidence="7" type="ORF">CIK84_00205</name>
</gene>
<organism evidence="7 8">
    <name type="scientific">Glutamicibacter arilaitensis</name>
    <dbReference type="NCBI Taxonomy" id="256701"/>
    <lineage>
        <taxon>Bacteria</taxon>
        <taxon>Bacillati</taxon>
        <taxon>Actinomycetota</taxon>
        <taxon>Actinomycetes</taxon>
        <taxon>Micrococcales</taxon>
        <taxon>Micrococcaceae</taxon>
        <taxon>Glutamicibacter</taxon>
    </lineage>
</organism>
<dbReference type="CDD" id="cd02932">
    <property type="entry name" value="OYE_YqiM_FMN"/>
    <property type="match status" value="1"/>
</dbReference>
<dbReference type="PANTHER" id="PTHR43303">
    <property type="entry name" value="NADPH DEHYDROGENASE C23G7.10C-RELATED"/>
    <property type="match status" value="1"/>
</dbReference>
<sequence length="369" mass="39766">MPQSQLFAPVTIPTRSGEGLKLRNRVVLPPMCQYSVEKRDGVPTAWHLAHLGSMAHGGYSLVITEATAVVAAGRISDRDTGLWNEEQVEAWKPITQYIRSHGAVPGVQLAHAGAKASTYGWLKDLADAGKVGSIGDEEGGWETFTSSPSELYGLKPATQMSTAQIKDSVQDWAQGAKRADAAGFDLIQIHAAHGYLVHQFLSPLSNKRTDEYGGSFENRTRYLREIIEAVAAVWPENKALGIRFSGEDWVEEGWVIADTIQLAKELYGFGVRHFDLSSAGIGKFYGPSGPGYQVPLAQAVKEALPEDAFVTAVGVITEPAQAEQIVGTGQADGVCIGRAALGDPQWPNRAAQALGAEMAAPAQYWRGHW</sequence>
<evidence type="ECO:0000313" key="7">
    <source>
        <dbReference type="EMBL" id="PMQ20091.1"/>
    </source>
</evidence>
<dbReference type="Gene3D" id="3.20.20.70">
    <property type="entry name" value="Aldolase class I"/>
    <property type="match status" value="1"/>
</dbReference>
<keyword evidence="2" id="KW-0285">Flavoprotein</keyword>
<dbReference type="InterPro" id="IPR001155">
    <property type="entry name" value="OxRdtase_FMN_N"/>
</dbReference>
<proteinExistence type="predicted"/>
<dbReference type="PANTHER" id="PTHR43303:SF4">
    <property type="entry name" value="NADPH DEHYDROGENASE C23G7.10C-RELATED"/>
    <property type="match status" value="1"/>
</dbReference>
<comment type="cofactor">
    <cofactor evidence="1">
        <name>FMN</name>
        <dbReference type="ChEBI" id="CHEBI:58210"/>
    </cofactor>
</comment>
<dbReference type="InterPro" id="IPR044152">
    <property type="entry name" value="YqjM-like"/>
</dbReference>
<evidence type="ECO:0000256" key="3">
    <source>
        <dbReference type="ARBA" id="ARBA00022643"/>
    </source>
</evidence>
<keyword evidence="5" id="KW-0560">Oxidoreductase</keyword>
<dbReference type="RefSeq" id="WP_102597254.1">
    <property type="nucleotide sequence ID" value="NZ_JBQDJG010000077.1"/>
</dbReference>
<keyword evidence="3" id="KW-0288">FMN</keyword>
<feature type="domain" description="NADH:flavin oxidoreductase/NADH oxidase N-terminal" evidence="6">
    <location>
        <begin position="6"/>
        <end position="354"/>
    </location>
</feature>
<dbReference type="AlphaFoldDB" id="A0A2N7S1S1"/>
<dbReference type="SUPFAM" id="SSF51395">
    <property type="entry name" value="FMN-linked oxidoreductases"/>
    <property type="match status" value="1"/>
</dbReference>
<dbReference type="GO" id="GO:0003959">
    <property type="term" value="F:NADPH dehydrogenase activity"/>
    <property type="evidence" value="ECO:0007669"/>
    <property type="project" value="InterPro"/>
</dbReference>